<dbReference type="Pfam" id="PF05762">
    <property type="entry name" value="VWA_CoxE"/>
    <property type="match status" value="1"/>
</dbReference>
<sequence>MTIDPARDVLGFARRLAADGVDVPPTRVHAMFEALDVLGAGSLRSVYWAGRVTLCGSPEDVERYDRVFAAYFGRRPGRPARRVTVPPVTRLVALPVDAGDGARDGDEADPDRQWVATSSRVEVLRHRDVSTLGPADRAEVGRYVSALLPAAPDRTTRRLRPSPSGPVDARRTVRSMLRHGGEPVDLRRHRHGRRQRRLVFLIDVSGSMAPYAETLLRFAHAACRVRPGTEVFTVGTRLTRVTRELRRREPAAALAAASSAIDDWSGGTRLGDELKEFLDRWGQRGTARGAVVVIGSDGWERGDPALLATQMARLARLARRIVWVNPHRGYHGYSPSTGGMRAALPYVDRLVAGHSLGAMEELAGLLGGRDPRERVRLVWGIAGRRPRGPSRGRVPQGKGEA</sequence>
<comment type="caution">
    <text evidence="1">The sequence shown here is derived from an EMBL/GenBank/DDBJ whole genome shotgun (WGS) entry which is preliminary data.</text>
</comment>
<accession>A0A4R5AIT1</accession>
<dbReference type="InterPro" id="IPR008912">
    <property type="entry name" value="Uncharacterised_CoxE"/>
</dbReference>
<dbReference type="PIRSF" id="PIRSF010256">
    <property type="entry name" value="CoxE_vWa"/>
    <property type="match status" value="1"/>
</dbReference>
<dbReference type="SUPFAM" id="SSF53300">
    <property type="entry name" value="vWA-like"/>
    <property type="match status" value="1"/>
</dbReference>
<dbReference type="AlphaFoldDB" id="A0A4R5AIT1"/>
<keyword evidence="2" id="KW-1185">Reference proteome</keyword>
<dbReference type="Proteomes" id="UP000295217">
    <property type="component" value="Unassembled WGS sequence"/>
</dbReference>
<proteinExistence type="predicted"/>
<dbReference type="PANTHER" id="PTHR39338:SF6">
    <property type="entry name" value="BLL5662 PROTEIN"/>
    <property type="match status" value="1"/>
</dbReference>
<dbReference type="InterPro" id="IPR036465">
    <property type="entry name" value="vWFA_dom_sf"/>
</dbReference>
<dbReference type="InterPro" id="IPR011195">
    <property type="entry name" value="UCP010256"/>
</dbReference>
<dbReference type="CDD" id="cd00198">
    <property type="entry name" value="vWFA"/>
    <property type="match status" value="1"/>
</dbReference>
<dbReference type="Gene3D" id="3.40.50.410">
    <property type="entry name" value="von Willebrand factor, type A domain"/>
    <property type="match status" value="1"/>
</dbReference>
<evidence type="ECO:0000313" key="2">
    <source>
        <dbReference type="Proteomes" id="UP000295217"/>
    </source>
</evidence>
<organism evidence="1 2">
    <name type="scientific">Jiangella aurantiaca</name>
    <dbReference type="NCBI Taxonomy" id="2530373"/>
    <lineage>
        <taxon>Bacteria</taxon>
        <taxon>Bacillati</taxon>
        <taxon>Actinomycetota</taxon>
        <taxon>Actinomycetes</taxon>
        <taxon>Jiangellales</taxon>
        <taxon>Jiangellaceae</taxon>
        <taxon>Jiangella</taxon>
    </lineage>
</organism>
<reference evidence="1 2" key="1">
    <citation type="submission" date="2019-02" db="EMBL/GenBank/DDBJ databases">
        <title>Draft genome sequences of novel Actinobacteria.</title>
        <authorList>
            <person name="Sahin N."/>
            <person name="Ay H."/>
            <person name="Saygin H."/>
        </authorList>
    </citation>
    <scope>NUCLEOTIDE SEQUENCE [LARGE SCALE GENOMIC DNA]</scope>
    <source>
        <strain evidence="1 2">8K307</strain>
    </source>
</reference>
<dbReference type="OrthoDB" id="9790469at2"/>
<evidence type="ECO:0000313" key="1">
    <source>
        <dbReference type="EMBL" id="TDD71289.1"/>
    </source>
</evidence>
<gene>
    <name evidence="1" type="ORF">E1262_06670</name>
</gene>
<name>A0A4R5AIT1_9ACTN</name>
<dbReference type="EMBL" id="SMLB01000006">
    <property type="protein sequence ID" value="TDD71289.1"/>
    <property type="molecule type" value="Genomic_DNA"/>
</dbReference>
<dbReference type="PANTHER" id="PTHR39338">
    <property type="entry name" value="BLL5662 PROTEIN-RELATED"/>
    <property type="match status" value="1"/>
</dbReference>
<protein>
    <submittedName>
        <fullName evidence="1">VWA domain-containing protein</fullName>
    </submittedName>
</protein>
<dbReference type="RefSeq" id="WP_132102355.1">
    <property type="nucleotide sequence ID" value="NZ_SMLB01000006.1"/>
</dbReference>